<organism evidence="2 3">
    <name type="scientific">Senegalia massiliensis</name>
    <dbReference type="NCBI Taxonomy" id="1720316"/>
    <lineage>
        <taxon>Bacteria</taxon>
        <taxon>Bacillati</taxon>
        <taxon>Bacillota</taxon>
        <taxon>Clostridia</taxon>
        <taxon>Eubacteriales</taxon>
        <taxon>Clostridiaceae</taxon>
        <taxon>Senegalia</taxon>
    </lineage>
</organism>
<dbReference type="InterPro" id="IPR046716">
    <property type="entry name" value="DUF6608"/>
</dbReference>
<dbReference type="Proteomes" id="UP000467132">
    <property type="component" value="Unassembled WGS sequence"/>
</dbReference>
<keyword evidence="1" id="KW-0472">Membrane</keyword>
<dbReference type="OrthoDB" id="1957256at2"/>
<feature type="transmembrane region" description="Helical" evidence="1">
    <location>
        <begin position="21"/>
        <end position="45"/>
    </location>
</feature>
<evidence type="ECO:0000313" key="2">
    <source>
        <dbReference type="EMBL" id="NBI08346.1"/>
    </source>
</evidence>
<keyword evidence="1" id="KW-0812">Transmembrane</keyword>
<proteinExistence type="predicted"/>
<evidence type="ECO:0000256" key="1">
    <source>
        <dbReference type="SAM" id="Phobius"/>
    </source>
</evidence>
<evidence type="ECO:0000313" key="3">
    <source>
        <dbReference type="Proteomes" id="UP000467132"/>
    </source>
</evidence>
<keyword evidence="1" id="KW-1133">Transmembrane helix</keyword>
<protein>
    <submittedName>
        <fullName evidence="2">Uncharacterized protein</fullName>
    </submittedName>
</protein>
<feature type="transmembrane region" description="Helical" evidence="1">
    <location>
        <begin position="51"/>
        <end position="73"/>
    </location>
</feature>
<dbReference type="RefSeq" id="WP_160198808.1">
    <property type="nucleotide sequence ID" value="NZ_QXXA01000031.1"/>
</dbReference>
<dbReference type="AlphaFoldDB" id="A0A845R3T3"/>
<reference evidence="2 3" key="1">
    <citation type="submission" date="2018-08" db="EMBL/GenBank/DDBJ databases">
        <title>Murine metabolic-syndrome-specific gut microbial biobank.</title>
        <authorList>
            <person name="Liu C."/>
        </authorList>
    </citation>
    <scope>NUCLEOTIDE SEQUENCE [LARGE SCALE GENOMIC DNA]</scope>
    <source>
        <strain evidence="2 3">583</strain>
    </source>
</reference>
<gene>
    <name evidence="2" type="ORF">D3Z33_15950</name>
</gene>
<feature type="transmembrane region" description="Helical" evidence="1">
    <location>
        <begin position="125"/>
        <end position="141"/>
    </location>
</feature>
<sequence length="149" mass="17163">MKTNKFKGKVEKLYSKILSNKLITVCILFTIFTLLDTIPILLGLWPAKTGIGPYVHLLSRFILHSILISGLFIFDILRKTIKPKLIIYAITFVITWALLLIYLWINGIFIELHPDAFKDLSRSYAFMYGLLGAVIFVSDRTKKRVKNKN</sequence>
<comment type="caution">
    <text evidence="2">The sequence shown here is derived from an EMBL/GenBank/DDBJ whole genome shotgun (WGS) entry which is preliminary data.</text>
</comment>
<feature type="transmembrane region" description="Helical" evidence="1">
    <location>
        <begin position="85"/>
        <end position="105"/>
    </location>
</feature>
<dbReference type="EMBL" id="QXXA01000031">
    <property type="protein sequence ID" value="NBI08346.1"/>
    <property type="molecule type" value="Genomic_DNA"/>
</dbReference>
<dbReference type="Pfam" id="PF20312">
    <property type="entry name" value="DUF6608"/>
    <property type="match status" value="1"/>
</dbReference>
<accession>A0A845R3T3</accession>
<keyword evidence="3" id="KW-1185">Reference proteome</keyword>
<name>A0A845R3T3_9CLOT</name>